<evidence type="ECO:0000256" key="2">
    <source>
        <dbReference type="PIRSR" id="PIRSR011396-2"/>
    </source>
</evidence>
<name>A0A2P1PZ93_9GAMM</name>
<feature type="binding site" evidence="2">
    <location>
        <position position="79"/>
    </location>
    <ligand>
        <name>7-chloro-L-tryptophan</name>
        <dbReference type="ChEBI" id="CHEBI:58713"/>
    </ligand>
</feature>
<feature type="binding site" evidence="2">
    <location>
        <position position="351"/>
    </location>
    <ligand>
        <name>FAD</name>
        <dbReference type="ChEBI" id="CHEBI:57692"/>
    </ligand>
</feature>
<dbReference type="PANTHER" id="PTHR43747">
    <property type="entry name" value="FAD-BINDING PROTEIN"/>
    <property type="match status" value="1"/>
</dbReference>
<feature type="binding site" evidence="2">
    <location>
        <position position="347"/>
    </location>
    <ligand>
        <name>L-tryptophan</name>
        <dbReference type="ChEBI" id="CHEBI:57912"/>
    </ligand>
</feature>
<keyword evidence="2" id="KW-0285">Flavoprotein</keyword>
<evidence type="ECO:0000313" key="4">
    <source>
        <dbReference type="Proteomes" id="UP000241074"/>
    </source>
</evidence>
<dbReference type="InterPro" id="IPR050816">
    <property type="entry name" value="Flavin-dep_Halogenase_NPB"/>
</dbReference>
<keyword evidence="2" id="KW-0274">FAD</keyword>
<dbReference type="InterPro" id="IPR036188">
    <property type="entry name" value="FAD/NAD-bd_sf"/>
</dbReference>
<reference evidence="3 4" key="2">
    <citation type="submission" date="2018-03" db="EMBL/GenBank/DDBJ databases">
        <authorList>
            <person name="Keele B.F."/>
        </authorList>
    </citation>
    <scope>NUCLEOTIDE SEQUENCE [LARGE SCALE GENOMIC DNA]</scope>
    <source>
        <strain evidence="3 4">D13</strain>
    </source>
</reference>
<dbReference type="KEGG" id="xba:C7S18_17415"/>
<feature type="binding site" evidence="2">
    <location>
        <position position="338"/>
    </location>
    <ligand>
        <name>FAD</name>
        <dbReference type="ChEBI" id="CHEBI:57692"/>
    </ligand>
</feature>
<organism evidence="3 4">
    <name type="scientific">Ahniella affigens</name>
    <dbReference type="NCBI Taxonomy" id="2021234"/>
    <lineage>
        <taxon>Bacteria</taxon>
        <taxon>Pseudomonadati</taxon>
        <taxon>Pseudomonadota</taxon>
        <taxon>Gammaproteobacteria</taxon>
        <taxon>Lysobacterales</taxon>
        <taxon>Rhodanobacteraceae</taxon>
        <taxon>Ahniella</taxon>
    </lineage>
</organism>
<evidence type="ECO:0000313" key="3">
    <source>
        <dbReference type="EMBL" id="AVQ00164.1"/>
    </source>
</evidence>
<dbReference type="PROSITE" id="PS51257">
    <property type="entry name" value="PROKAR_LIPOPROTEIN"/>
    <property type="match status" value="1"/>
</dbReference>
<keyword evidence="4" id="KW-1185">Reference proteome</keyword>
<dbReference type="AlphaFoldDB" id="A0A2P1PZ93"/>
<dbReference type="PANTHER" id="PTHR43747:SF4">
    <property type="entry name" value="FLAVIN-DEPENDENT TRYPTOPHAN HALOGENASE"/>
    <property type="match status" value="1"/>
</dbReference>
<feature type="binding site" evidence="2">
    <location>
        <begin position="10"/>
        <end position="13"/>
    </location>
    <ligand>
        <name>FAD</name>
        <dbReference type="ChEBI" id="CHEBI:57692"/>
    </ligand>
</feature>
<proteinExistence type="predicted"/>
<gene>
    <name evidence="3" type="ORF">C7S18_17415</name>
</gene>
<dbReference type="Pfam" id="PF04820">
    <property type="entry name" value="Trp_halogenase"/>
    <property type="match status" value="1"/>
</dbReference>
<dbReference type="OrthoDB" id="462203at2"/>
<dbReference type="Gene3D" id="3.50.50.60">
    <property type="entry name" value="FAD/NAD(P)-binding domain"/>
    <property type="match status" value="1"/>
</dbReference>
<protein>
    <submittedName>
        <fullName evidence="3">Tryptophan halogenase</fullName>
    </submittedName>
</protein>
<dbReference type="InterPro" id="IPR006905">
    <property type="entry name" value="Flavin_halogenase"/>
</dbReference>
<sequence length="518" mass="57081">MLRKILISGGGTAGWLCACYLARTLNVKAAGTVAIELIESPDIGILGVGEGTFPSIRGTLAHIGISEARFIAATGATFKQGIRFDHWVRAPGTAGADHYFHPFNVPSQRRMELLPYWLLGHAGDVPFASAVTMQKRVADAGRGPKRLRDPDYQGPMNYAYHFDASRFAALLAEVGRELGVTHRLGDITGVTRREDGAIATIQTREFGDLKADLYIDCTGLKGALLGEALGEPLHPLSDTLFVDRAVAIQIPYPAADTPIASYTISTAHAAGWTWDIGLQTRRGVGYVYSSRHCSDDDAEQVLRRYLGPAADALTARRLPFKTGYRKAQWRHNCVAVGLSAGFLEPLESTGIGLIEIASYLIAHLLPHDGDFARAARHFNAMMQARYERIVDFIKLHYCLSQRQDSAFWRDNQDTVGIPQSLQDRLAEWRHRPPHRLDFVTDLEMFMPASWQFILYGMEFKTTLPHPAQYPDAVAAAQEFQGLRQASNQALADLPPHRALIDSYLAGETSARAAFPARA</sequence>
<accession>A0A2P1PZ93</accession>
<dbReference type="Proteomes" id="UP000241074">
    <property type="component" value="Chromosome"/>
</dbReference>
<evidence type="ECO:0000256" key="1">
    <source>
        <dbReference type="PIRSR" id="PIRSR011396-1"/>
    </source>
</evidence>
<feature type="active site" evidence="1">
    <location>
        <position position="79"/>
    </location>
</feature>
<dbReference type="PIRSF" id="PIRSF011396">
    <property type="entry name" value="Trp_halogenase"/>
    <property type="match status" value="1"/>
</dbReference>
<dbReference type="SUPFAM" id="SSF51905">
    <property type="entry name" value="FAD/NAD(P)-binding domain"/>
    <property type="match status" value="1"/>
</dbReference>
<keyword evidence="2" id="KW-0547">Nucleotide-binding</keyword>
<reference evidence="3 4" key="1">
    <citation type="submission" date="2018-03" db="EMBL/GenBank/DDBJ databases">
        <title>Ahniella affigens gen. nov., sp. nov., a gammaproteobacterium isolated from sandy soil near a stream.</title>
        <authorList>
            <person name="Ko Y."/>
            <person name="Kim J.-H."/>
        </authorList>
    </citation>
    <scope>NUCLEOTIDE SEQUENCE [LARGE SCALE GENOMIC DNA]</scope>
    <source>
        <strain evidence="3 4">D13</strain>
    </source>
</reference>
<dbReference type="GO" id="GO:0000166">
    <property type="term" value="F:nucleotide binding"/>
    <property type="evidence" value="ECO:0007669"/>
    <property type="project" value="UniProtKB-KW"/>
</dbReference>
<dbReference type="GO" id="GO:0004497">
    <property type="term" value="F:monooxygenase activity"/>
    <property type="evidence" value="ECO:0007669"/>
    <property type="project" value="InterPro"/>
</dbReference>
<dbReference type="InterPro" id="IPR033856">
    <property type="entry name" value="Trp_halogen"/>
</dbReference>
<dbReference type="EMBL" id="CP027860">
    <property type="protein sequence ID" value="AVQ00164.1"/>
    <property type="molecule type" value="Genomic_DNA"/>
</dbReference>
<dbReference type="RefSeq" id="WP_106894082.1">
    <property type="nucleotide sequence ID" value="NZ_CP027860.1"/>
</dbReference>